<dbReference type="GO" id="GO:0005737">
    <property type="term" value="C:cytoplasm"/>
    <property type="evidence" value="ECO:0007669"/>
    <property type="project" value="TreeGrafter"/>
</dbReference>
<comment type="caution">
    <text evidence="8">The sequence shown here is derived from an EMBL/GenBank/DDBJ whole genome shotgun (WGS) entry which is preliminary data.</text>
</comment>
<dbReference type="InterPro" id="IPR015421">
    <property type="entry name" value="PyrdxlP-dep_Trfase_major"/>
</dbReference>
<comment type="similarity">
    <text evidence="2">Belongs to the class-I pyridoxal-phosphate-dependent aminotransferase family.</text>
</comment>
<dbReference type="PANTHER" id="PTHR43807:SF20">
    <property type="entry name" value="FI04487P"/>
    <property type="match status" value="1"/>
</dbReference>
<dbReference type="SUPFAM" id="SSF53383">
    <property type="entry name" value="PLP-dependent transferases"/>
    <property type="match status" value="1"/>
</dbReference>
<reference evidence="8" key="1">
    <citation type="journal article" date="2014" name="Int. J. Syst. Evol. Microbiol.">
        <title>Complete genome sequence of Corynebacterium casei LMG S-19264T (=DSM 44701T), isolated from a smear-ripened cheese.</title>
        <authorList>
            <consortium name="US DOE Joint Genome Institute (JGI-PGF)"/>
            <person name="Walter F."/>
            <person name="Albersmeier A."/>
            <person name="Kalinowski J."/>
            <person name="Ruckert C."/>
        </authorList>
    </citation>
    <scope>NUCLEOTIDE SEQUENCE</scope>
    <source>
        <strain evidence="8">JCM 4059</strain>
    </source>
</reference>
<proteinExistence type="inferred from homology"/>
<dbReference type="InterPro" id="IPR015422">
    <property type="entry name" value="PyrdxlP-dep_Trfase_small"/>
</dbReference>
<dbReference type="Proteomes" id="UP000638313">
    <property type="component" value="Unassembled WGS sequence"/>
</dbReference>
<dbReference type="FunFam" id="3.40.640.10:FF:000024">
    <property type="entry name" value="Kynurenine--oxoglutarate transaminase 3"/>
    <property type="match status" value="1"/>
</dbReference>
<keyword evidence="9" id="KW-1185">Reference proteome</keyword>
<feature type="domain" description="Aminotransferase class I/classII large" evidence="7">
    <location>
        <begin position="32"/>
        <end position="378"/>
    </location>
</feature>
<dbReference type="RefSeq" id="WP_190132315.1">
    <property type="nucleotide sequence ID" value="NZ_BNBD01000014.1"/>
</dbReference>
<dbReference type="GO" id="GO:0030170">
    <property type="term" value="F:pyridoxal phosphate binding"/>
    <property type="evidence" value="ECO:0007669"/>
    <property type="project" value="InterPro"/>
</dbReference>
<dbReference type="Pfam" id="PF00155">
    <property type="entry name" value="Aminotran_1_2"/>
    <property type="match status" value="1"/>
</dbReference>
<evidence type="ECO:0000256" key="5">
    <source>
        <dbReference type="ARBA" id="ARBA00022898"/>
    </source>
</evidence>
<evidence type="ECO:0000256" key="2">
    <source>
        <dbReference type="ARBA" id="ARBA00007441"/>
    </source>
</evidence>
<dbReference type="InterPro" id="IPR015424">
    <property type="entry name" value="PyrdxlP-dep_Trfase"/>
</dbReference>
<keyword evidence="3 8" id="KW-0032">Aminotransferase</keyword>
<dbReference type="NCBIfam" id="NF005855">
    <property type="entry name" value="PRK07777.1"/>
    <property type="match status" value="1"/>
</dbReference>
<dbReference type="AlphaFoldDB" id="A0A919B8Y3"/>
<dbReference type="Gene3D" id="3.90.1150.10">
    <property type="entry name" value="Aspartate Aminotransferase, domain 1"/>
    <property type="match status" value="1"/>
</dbReference>
<protein>
    <submittedName>
        <fullName evidence="8">Aminotransferase</fullName>
    </submittedName>
</protein>
<dbReference type="Gene3D" id="3.40.640.10">
    <property type="entry name" value="Type I PLP-dependent aspartate aminotransferase-like (Major domain)"/>
    <property type="match status" value="1"/>
</dbReference>
<dbReference type="InterPro" id="IPR051326">
    <property type="entry name" value="Kynurenine-oxoglutarate_AT"/>
</dbReference>
<evidence type="ECO:0000259" key="7">
    <source>
        <dbReference type="Pfam" id="PF00155"/>
    </source>
</evidence>
<dbReference type="EMBL" id="BNBD01000014">
    <property type="protein sequence ID" value="GHF65592.1"/>
    <property type="molecule type" value="Genomic_DNA"/>
</dbReference>
<evidence type="ECO:0000256" key="3">
    <source>
        <dbReference type="ARBA" id="ARBA00022576"/>
    </source>
</evidence>
<evidence type="ECO:0000256" key="1">
    <source>
        <dbReference type="ARBA" id="ARBA00001933"/>
    </source>
</evidence>
<gene>
    <name evidence="8" type="ORF">GCM10010218_53880</name>
</gene>
<evidence type="ECO:0000313" key="9">
    <source>
        <dbReference type="Proteomes" id="UP000638313"/>
    </source>
</evidence>
<dbReference type="GO" id="GO:0016212">
    <property type="term" value="F:kynurenine-oxoglutarate transaminase activity"/>
    <property type="evidence" value="ECO:0007669"/>
    <property type="project" value="TreeGrafter"/>
</dbReference>
<feature type="compositionally biased region" description="Basic and acidic residues" evidence="6">
    <location>
        <begin position="400"/>
        <end position="413"/>
    </location>
</feature>
<name>A0A919B8Y3_9ACTN</name>
<keyword evidence="4" id="KW-0808">Transferase</keyword>
<organism evidence="8 9">
    <name type="scientific">Streptomyces mashuensis</name>
    <dbReference type="NCBI Taxonomy" id="33904"/>
    <lineage>
        <taxon>Bacteria</taxon>
        <taxon>Bacillati</taxon>
        <taxon>Actinomycetota</taxon>
        <taxon>Actinomycetes</taxon>
        <taxon>Kitasatosporales</taxon>
        <taxon>Streptomycetaceae</taxon>
        <taxon>Streptomyces</taxon>
    </lineage>
</organism>
<evidence type="ECO:0000256" key="6">
    <source>
        <dbReference type="SAM" id="MobiDB-lite"/>
    </source>
</evidence>
<comment type="cofactor">
    <cofactor evidence="1">
        <name>pyridoxal 5'-phosphate</name>
        <dbReference type="ChEBI" id="CHEBI:597326"/>
    </cofactor>
</comment>
<sequence>MTDAPLAARLRDLAGPTIFSEMTALAQAAGAVNLGQGFPDGDGPAALLEAAHAAIDQGLNQYPPATGLPVLRKAIAARRAADHGVEYDPETEVVVTAGATEAIAAALIGLCEPGDEVVVFDPLYDSYGACLAMAEVRRVPVLLEYDGTRFSFDPDALRAAVGPRTRLILLNTPHNPSGKVFDARELALIAELCVEHDLIAVVDEVYEYLVYDGLRHLTPAALPGMRERTLSISSAGKTFSATGWKVGWACGPAPLVTAVRTVKQYLTFGTGTPFQAAVAHGLTACMDWVEELRAGLESRRDLLVAGLRTGGITTYPSSATYFLQMDARSFGTGDGDALCRELVRSAGVVAIPSVALYDDKKAGRHLVRLAFCKDEELLAGAAGRLAAQARAAGAGQVARPARDLDGRARTSKT</sequence>
<dbReference type="CDD" id="cd00609">
    <property type="entry name" value="AAT_like"/>
    <property type="match status" value="1"/>
</dbReference>
<evidence type="ECO:0000256" key="4">
    <source>
        <dbReference type="ARBA" id="ARBA00022679"/>
    </source>
</evidence>
<reference evidence="8" key="2">
    <citation type="submission" date="2020-09" db="EMBL/GenBank/DDBJ databases">
        <authorList>
            <person name="Sun Q."/>
            <person name="Ohkuma M."/>
        </authorList>
    </citation>
    <scope>NUCLEOTIDE SEQUENCE</scope>
    <source>
        <strain evidence="8">JCM 4059</strain>
    </source>
</reference>
<dbReference type="InterPro" id="IPR004839">
    <property type="entry name" value="Aminotransferase_I/II_large"/>
</dbReference>
<feature type="region of interest" description="Disordered" evidence="6">
    <location>
        <begin position="392"/>
        <end position="413"/>
    </location>
</feature>
<evidence type="ECO:0000313" key="8">
    <source>
        <dbReference type="EMBL" id="GHF65592.1"/>
    </source>
</evidence>
<accession>A0A919B8Y3</accession>
<dbReference type="PANTHER" id="PTHR43807">
    <property type="entry name" value="FI04487P"/>
    <property type="match status" value="1"/>
</dbReference>
<keyword evidence="5" id="KW-0663">Pyridoxal phosphate</keyword>